<feature type="region of interest" description="Disordered" evidence="1">
    <location>
        <begin position="165"/>
        <end position="199"/>
    </location>
</feature>
<accession>A0A6L2J6V0</accession>
<name>A0A6L2J6V0_TANCI</name>
<feature type="compositionally biased region" description="Basic and acidic residues" evidence="1">
    <location>
        <begin position="59"/>
        <end position="88"/>
    </location>
</feature>
<feature type="compositionally biased region" description="Polar residues" evidence="1">
    <location>
        <begin position="47"/>
        <end position="57"/>
    </location>
</feature>
<dbReference type="AlphaFoldDB" id="A0A6L2J6V0"/>
<evidence type="ECO:0000256" key="1">
    <source>
        <dbReference type="SAM" id="MobiDB-lite"/>
    </source>
</evidence>
<feature type="region of interest" description="Disordered" evidence="1">
    <location>
        <begin position="1"/>
        <end position="22"/>
    </location>
</feature>
<evidence type="ECO:0000313" key="2">
    <source>
        <dbReference type="EMBL" id="GEU32277.1"/>
    </source>
</evidence>
<dbReference type="EMBL" id="BKCJ010000337">
    <property type="protein sequence ID" value="GEU32277.1"/>
    <property type="molecule type" value="Genomic_DNA"/>
</dbReference>
<proteinExistence type="predicted"/>
<feature type="compositionally biased region" description="Basic and acidic residues" evidence="1">
    <location>
        <begin position="173"/>
        <end position="197"/>
    </location>
</feature>
<feature type="compositionally biased region" description="Polar residues" evidence="1">
    <location>
        <begin position="7"/>
        <end position="22"/>
    </location>
</feature>
<reference evidence="2" key="1">
    <citation type="journal article" date="2019" name="Sci. Rep.">
        <title>Draft genome of Tanacetum cinerariifolium, the natural source of mosquito coil.</title>
        <authorList>
            <person name="Yamashiro T."/>
            <person name="Shiraishi A."/>
            <person name="Satake H."/>
            <person name="Nakayama K."/>
        </authorList>
    </citation>
    <scope>NUCLEOTIDE SEQUENCE</scope>
</reference>
<comment type="caution">
    <text evidence="2">The sequence shown here is derived from an EMBL/GenBank/DDBJ whole genome shotgun (WGS) entry which is preliminary data.</text>
</comment>
<feature type="region of interest" description="Disordered" evidence="1">
    <location>
        <begin position="35"/>
        <end position="118"/>
    </location>
</feature>
<sequence length="482" mass="55938">MDLEATDASTQQNPEQMDEQFTTTAYLNVQENLKLPSEDPMILEEPASSTRTLSSLPNLEKELSFTDQFFMEKHQEEEPRKTNAEVEKKRKRHDLPRTPSGSPPSQPLPPPPPAGTSGALASALQFMAWTTYDTRYDSASVYKTQELSPTESLIQDDFIPDEQVYLSDDEDSGNDHLPKADSRKDWWKPLPKEERPATPEPTWTIFSSNKFYIDRHDSPSRRKEVRSYMRILSVVRIKAYSRYGYDYLSKIVLRRADLQEHTIAEKDFKNLYLIDFEELNLLLLQGHLDHLLGSNKQMLSTAVKLWTRNLVIRQRVEDFQLGIKRYQTQLNLTKPGWDATSYEFKHDYAIIESPRAVVFPINNNERNIIWFNKIYKFSDDTLTRILEALAYRVKEFKIKQLNLVDFNSLVHSFRALSALRHFGLRTASAAAKPCQGDSLELYLITCNIYTDKRGTVVLATLFNESEQRHFRVFITNVYLQES</sequence>
<feature type="compositionally biased region" description="Pro residues" evidence="1">
    <location>
        <begin position="101"/>
        <end position="114"/>
    </location>
</feature>
<protein>
    <submittedName>
        <fullName evidence="2">Uncharacterized protein</fullName>
    </submittedName>
</protein>
<organism evidence="2">
    <name type="scientific">Tanacetum cinerariifolium</name>
    <name type="common">Dalmatian daisy</name>
    <name type="synonym">Chrysanthemum cinerariifolium</name>
    <dbReference type="NCBI Taxonomy" id="118510"/>
    <lineage>
        <taxon>Eukaryota</taxon>
        <taxon>Viridiplantae</taxon>
        <taxon>Streptophyta</taxon>
        <taxon>Embryophyta</taxon>
        <taxon>Tracheophyta</taxon>
        <taxon>Spermatophyta</taxon>
        <taxon>Magnoliopsida</taxon>
        <taxon>eudicotyledons</taxon>
        <taxon>Gunneridae</taxon>
        <taxon>Pentapetalae</taxon>
        <taxon>asterids</taxon>
        <taxon>campanulids</taxon>
        <taxon>Asterales</taxon>
        <taxon>Asteraceae</taxon>
        <taxon>Asteroideae</taxon>
        <taxon>Anthemideae</taxon>
        <taxon>Anthemidinae</taxon>
        <taxon>Tanacetum</taxon>
    </lineage>
</organism>
<gene>
    <name evidence="2" type="ORF">Tci_004255</name>
</gene>